<name>A0A093PEH1_PHACA</name>
<keyword evidence="2" id="KW-1185">Reference proteome</keyword>
<protein>
    <submittedName>
        <fullName evidence="1">Uncharacterized protein</fullName>
    </submittedName>
</protein>
<reference evidence="1 2" key="1">
    <citation type="submission" date="2014-04" db="EMBL/GenBank/DDBJ databases">
        <title>Genome evolution of avian class.</title>
        <authorList>
            <person name="Zhang G."/>
            <person name="Li C."/>
        </authorList>
    </citation>
    <scope>NUCLEOTIDE SEQUENCE [LARGE SCALE GENOMIC DNA]</scope>
    <source>
        <strain evidence="1">BGI_N336</strain>
    </source>
</reference>
<accession>A0A093PEH1</accession>
<proteinExistence type="predicted"/>
<feature type="non-terminal residue" evidence="1">
    <location>
        <position position="47"/>
    </location>
</feature>
<organism evidence="1 2">
    <name type="scientific">Phalacrocorax carbo</name>
    <name type="common">Great cormorant</name>
    <name type="synonym">Pelecanus carbo</name>
    <dbReference type="NCBI Taxonomy" id="9209"/>
    <lineage>
        <taxon>Eukaryota</taxon>
        <taxon>Metazoa</taxon>
        <taxon>Chordata</taxon>
        <taxon>Craniata</taxon>
        <taxon>Vertebrata</taxon>
        <taxon>Euteleostomi</taxon>
        <taxon>Archelosauria</taxon>
        <taxon>Archosauria</taxon>
        <taxon>Dinosauria</taxon>
        <taxon>Saurischia</taxon>
        <taxon>Theropoda</taxon>
        <taxon>Coelurosauria</taxon>
        <taxon>Aves</taxon>
        <taxon>Neognathae</taxon>
        <taxon>Neoaves</taxon>
        <taxon>Aequornithes</taxon>
        <taxon>Suliformes</taxon>
        <taxon>Phalacrocoracidae</taxon>
        <taxon>Phalacrocorax</taxon>
    </lineage>
</organism>
<evidence type="ECO:0000313" key="1">
    <source>
        <dbReference type="EMBL" id="KFW75303.1"/>
    </source>
</evidence>
<sequence length="47" mass="5346">FTASVSRGPLSLFSLIAQFAFHGPLWQLQPFCKAQFIPPLLFQPRIE</sequence>
<evidence type="ECO:0000313" key="2">
    <source>
        <dbReference type="Proteomes" id="UP000053238"/>
    </source>
</evidence>
<feature type="non-terminal residue" evidence="1">
    <location>
        <position position="1"/>
    </location>
</feature>
<dbReference type="Proteomes" id="UP000053238">
    <property type="component" value="Unassembled WGS sequence"/>
</dbReference>
<dbReference type="AlphaFoldDB" id="A0A093PEH1"/>
<dbReference type="EMBL" id="KL413321">
    <property type="protein sequence ID" value="KFW75303.1"/>
    <property type="molecule type" value="Genomic_DNA"/>
</dbReference>
<gene>
    <name evidence="1" type="ORF">N336_09887</name>
</gene>